<protein>
    <recommendedName>
        <fullName evidence="10">dipeptidase E</fullName>
        <ecNumber evidence="10">3.4.13.21</ecNumber>
    </recommendedName>
    <alternativeName>
        <fullName evidence="11">Asp-specific dipeptidase</fullName>
    </alternativeName>
</protein>
<dbReference type="PANTHER" id="PTHR20842:SF0">
    <property type="entry name" value="ALPHA-ASPARTYL DIPEPTIDASE"/>
    <property type="match status" value="1"/>
</dbReference>
<evidence type="ECO:0000256" key="11">
    <source>
        <dbReference type="ARBA" id="ARBA00075877"/>
    </source>
</evidence>
<comment type="subcellular location">
    <subcellularLocation>
        <location evidence="1">Cytoplasm</location>
    </subcellularLocation>
</comment>
<comment type="catalytic activity">
    <reaction evidence="8">
        <text>Dipeptidase E catalyzes the hydrolysis of dipeptides Asp-|-Xaa. It does not act on peptides with N-terminal Glu, Asn or Gln, nor does it cleave isoaspartyl peptides.</text>
        <dbReference type="EC" id="3.4.13.21"/>
    </reaction>
</comment>
<evidence type="ECO:0000256" key="2">
    <source>
        <dbReference type="ARBA" id="ARBA00006534"/>
    </source>
</evidence>
<dbReference type="EC" id="3.4.13.21" evidence="10"/>
<dbReference type="GO" id="GO:0008236">
    <property type="term" value="F:serine-type peptidase activity"/>
    <property type="evidence" value="ECO:0007669"/>
    <property type="project" value="UniProtKB-KW"/>
</dbReference>
<dbReference type="GO" id="GO:0016805">
    <property type="term" value="F:dipeptidase activity"/>
    <property type="evidence" value="ECO:0007669"/>
    <property type="project" value="UniProtKB-KW"/>
</dbReference>
<dbReference type="Gene3D" id="3.40.50.880">
    <property type="match status" value="1"/>
</dbReference>
<dbReference type="CDD" id="cd03146">
    <property type="entry name" value="GAT1_Peptidase_E"/>
    <property type="match status" value="1"/>
</dbReference>
<proteinExistence type="inferred from homology"/>
<evidence type="ECO:0000313" key="12">
    <source>
        <dbReference type="EMBL" id="KAF8774162.1"/>
    </source>
</evidence>
<dbReference type="InterPro" id="IPR005320">
    <property type="entry name" value="Peptidase_S51"/>
</dbReference>
<accession>A0A8T0EJQ2</accession>
<evidence type="ECO:0000256" key="10">
    <source>
        <dbReference type="ARBA" id="ARBA00066675"/>
    </source>
</evidence>
<dbReference type="FunFam" id="3.40.50.880:FF:000007">
    <property type="entry name" value="Peptidase E"/>
    <property type="match status" value="1"/>
</dbReference>
<comment type="caution">
    <text evidence="12">The sequence shown here is derived from an EMBL/GenBank/DDBJ whole genome shotgun (WGS) entry which is preliminary data.</text>
</comment>
<keyword evidence="13" id="KW-1185">Reference proteome</keyword>
<dbReference type="GO" id="GO:0006508">
    <property type="term" value="P:proteolysis"/>
    <property type="evidence" value="ECO:0007669"/>
    <property type="project" value="UniProtKB-KW"/>
</dbReference>
<reference evidence="12" key="1">
    <citation type="journal article" date="2020" name="bioRxiv">
        <title>Chromosome-level reference genome of the European wasp spider Argiope bruennichi: a resource for studies on range expansion and evolutionary adaptation.</title>
        <authorList>
            <person name="Sheffer M.M."/>
            <person name="Hoppe A."/>
            <person name="Krehenwinkel H."/>
            <person name="Uhl G."/>
            <person name="Kuss A.W."/>
            <person name="Jensen L."/>
            <person name="Jensen C."/>
            <person name="Gillespie R.G."/>
            <person name="Hoff K.J."/>
            <person name="Prost S."/>
        </authorList>
    </citation>
    <scope>NUCLEOTIDE SEQUENCE</scope>
</reference>
<evidence type="ECO:0000313" key="13">
    <source>
        <dbReference type="Proteomes" id="UP000807504"/>
    </source>
</evidence>
<evidence type="ECO:0000256" key="4">
    <source>
        <dbReference type="ARBA" id="ARBA00022670"/>
    </source>
</evidence>
<dbReference type="SUPFAM" id="SSF52317">
    <property type="entry name" value="Class I glutamine amidotransferase-like"/>
    <property type="match status" value="1"/>
</dbReference>
<keyword evidence="4" id="KW-0645">Protease</keyword>
<dbReference type="InterPro" id="IPR029062">
    <property type="entry name" value="Class_I_gatase-like"/>
</dbReference>
<keyword evidence="5" id="KW-0378">Hydrolase</keyword>
<comment type="function">
    <text evidence="9">Hydrolyzes dipeptides containing N-terminal aspartate residues.</text>
</comment>
<evidence type="ECO:0000256" key="5">
    <source>
        <dbReference type="ARBA" id="ARBA00022801"/>
    </source>
</evidence>
<evidence type="ECO:0000256" key="1">
    <source>
        <dbReference type="ARBA" id="ARBA00004496"/>
    </source>
</evidence>
<dbReference type="PANTHER" id="PTHR20842">
    <property type="entry name" value="PROTEASE S51 ALPHA-ASPARTYL DIPEPTIDASE"/>
    <property type="match status" value="1"/>
</dbReference>
<reference evidence="12" key="2">
    <citation type="submission" date="2020-06" db="EMBL/GenBank/DDBJ databases">
        <authorList>
            <person name="Sheffer M."/>
        </authorList>
    </citation>
    <scope>NUCLEOTIDE SEQUENCE</scope>
</reference>
<dbReference type="Proteomes" id="UP000807504">
    <property type="component" value="Unassembled WGS sequence"/>
</dbReference>
<keyword evidence="6" id="KW-0720">Serine protease</keyword>
<evidence type="ECO:0000256" key="9">
    <source>
        <dbReference type="ARBA" id="ARBA00058347"/>
    </source>
</evidence>
<evidence type="ECO:0000256" key="6">
    <source>
        <dbReference type="ARBA" id="ARBA00022825"/>
    </source>
</evidence>
<gene>
    <name evidence="12" type="ORF">HNY73_016744</name>
</gene>
<evidence type="ECO:0000256" key="3">
    <source>
        <dbReference type="ARBA" id="ARBA00022490"/>
    </source>
</evidence>
<dbReference type="NCBIfam" id="NF003642">
    <property type="entry name" value="PRK05282.1"/>
    <property type="match status" value="1"/>
</dbReference>
<name>A0A8T0EJQ2_ARGBR</name>
<dbReference type="AlphaFoldDB" id="A0A8T0EJQ2"/>
<dbReference type="GO" id="GO:0005737">
    <property type="term" value="C:cytoplasm"/>
    <property type="evidence" value="ECO:0007669"/>
    <property type="project" value="UniProtKB-SubCell"/>
</dbReference>
<keyword evidence="3" id="KW-0963">Cytoplasm</keyword>
<dbReference type="EMBL" id="JABXBU010002227">
    <property type="protein sequence ID" value="KAF8774162.1"/>
    <property type="molecule type" value="Genomic_DNA"/>
</dbReference>
<organism evidence="12 13">
    <name type="scientific">Argiope bruennichi</name>
    <name type="common">Wasp spider</name>
    <name type="synonym">Aranea bruennichi</name>
    <dbReference type="NCBI Taxonomy" id="94029"/>
    <lineage>
        <taxon>Eukaryota</taxon>
        <taxon>Metazoa</taxon>
        <taxon>Ecdysozoa</taxon>
        <taxon>Arthropoda</taxon>
        <taxon>Chelicerata</taxon>
        <taxon>Arachnida</taxon>
        <taxon>Araneae</taxon>
        <taxon>Araneomorphae</taxon>
        <taxon>Entelegynae</taxon>
        <taxon>Araneoidea</taxon>
        <taxon>Araneidae</taxon>
        <taxon>Argiope</taxon>
    </lineage>
</organism>
<dbReference type="Pfam" id="PF03575">
    <property type="entry name" value="Peptidase_S51"/>
    <property type="match status" value="1"/>
</dbReference>
<keyword evidence="7" id="KW-0224">Dipeptidase</keyword>
<sequence>MTSPKLLLVSNSKLYGEDFFEWCSETLKSFFKKNNVKKLLFVPYASRDYDGYVKKIEPALKKQGLEVESIHQKSDPVAAVRESQGIFIGGGNTFLLLKTLYEQKLIEPIRDCVLNKGIPYMGSSAGTNVATRSINTTNDMPICMPPSFEALKLVPFNINPHYIDTDPNSTHMGETREDRLLEFLREPDCAPVLALREGSGLIVEDGKISLFGRKNARFFKKGQDPIEYEPGTDLSFLLNMKC</sequence>
<comment type="similarity">
    <text evidence="2">Belongs to the peptidase S51 family.</text>
</comment>
<evidence type="ECO:0000256" key="8">
    <source>
        <dbReference type="ARBA" id="ARBA00050239"/>
    </source>
</evidence>
<evidence type="ECO:0000256" key="7">
    <source>
        <dbReference type="ARBA" id="ARBA00022997"/>
    </source>
</evidence>